<reference evidence="1 2" key="1">
    <citation type="submission" date="2017-10" db="EMBL/GenBank/DDBJ databases">
        <title>The draft genome sequence of Lewinella nigricans NBRC 102662.</title>
        <authorList>
            <person name="Wang K."/>
        </authorList>
    </citation>
    <scope>NUCLEOTIDE SEQUENCE [LARGE SCALE GENOMIC DNA]</scope>
    <source>
        <strain evidence="1 2">NBRC 102662</strain>
    </source>
</reference>
<name>A0A2D0MZC0_FLAN2</name>
<dbReference type="CDD" id="cd02440">
    <property type="entry name" value="AdoMet_MTases"/>
    <property type="match status" value="1"/>
</dbReference>
<dbReference type="RefSeq" id="WP_099155099.1">
    <property type="nucleotide sequence ID" value="NZ_PDUD01000054.1"/>
</dbReference>
<dbReference type="EMBL" id="PDUD01000054">
    <property type="protein sequence ID" value="PHN01466.1"/>
    <property type="molecule type" value="Genomic_DNA"/>
</dbReference>
<evidence type="ECO:0000313" key="2">
    <source>
        <dbReference type="Proteomes" id="UP000223913"/>
    </source>
</evidence>
<gene>
    <name evidence="1" type="ORF">CRP01_36810</name>
</gene>
<dbReference type="OrthoDB" id="653491at2"/>
<accession>A0A2D0MZC0</accession>
<dbReference type="Pfam" id="PF13489">
    <property type="entry name" value="Methyltransf_23"/>
    <property type="match status" value="1"/>
</dbReference>
<sequence>MNKYKPAEYWENRLSKRFSLRGVGHQSYSLFYNQWLYRRKAQVLSTIFHDTKLEQKSVLDIGTGTGFFIAWFKDRGADATGIDISPTAVQLLGKQFTDVAFFEADFTETDPIPIQTYDIINAWDVIYHQPEASAFHKFLTNVAAYCKPGGYFICSDGFALPREVSPAPHVKFRNLNVYRNIMAELGFTLRREYPLYKYLNRTVQNNKLMRYIHQTMAPFLFLLDTIQRLPASNNLSVCVWQKEQ</sequence>
<dbReference type="Proteomes" id="UP000223913">
    <property type="component" value="Unassembled WGS sequence"/>
</dbReference>
<dbReference type="Gene3D" id="3.40.50.150">
    <property type="entry name" value="Vaccinia Virus protein VP39"/>
    <property type="match status" value="1"/>
</dbReference>
<dbReference type="AlphaFoldDB" id="A0A2D0MZC0"/>
<evidence type="ECO:0000313" key="1">
    <source>
        <dbReference type="EMBL" id="PHN01466.1"/>
    </source>
</evidence>
<dbReference type="InterPro" id="IPR029063">
    <property type="entry name" value="SAM-dependent_MTases_sf"/>
</dbReference>
<dbReference type="PANTHER" id="PTHR43861:SF6">
    <property type="entry name" value="METHYLTRANSFERASE TYPE 11"/>
    <property type="match status" value="1"/>
</dbReference>
<protein>
    <recommendedName>
        <fullName evidence="3">Methyltransferase domain-containing protein</fullName>
    </recommendedName>
</protein>
<dbReference type="PANTHER" id="PTHR43861">
    <property type="entry name" value="TRANS-ACONITATE 2-METHYLTRANSFERASE-RELATED"/>
    <property type="match status" value="1"/>
</dbReference>
<proteinExistence type="predicted"/>
<evidence type="ECO:0008006" key="3">
    <source>
        <dbReference type="Google" id="ProtNLM"/>
    </source>
</evidence>
<comment type="caution">
    <text evidence="1">The sequence shown here is derived from an EMBL/GenBank/DDBJ whole genome shotgun (WGS) entry which is preliminary data.</text>
</comment>
<dbReference type="SUPFAM" id="SSF53335">
    <property type="entry name" value="S-adenosyl-L-methionine-dependent methyltransferases"/>
    <property type="match status" value="1"/>
</dbReference>
<organism evidence="1 2">
    <name type="scientific">Flavilitoribacter nigricans (strain ATCC 23147 / DSM 23189 / NBRC 102662 / NCIMB 1420 / SS-2)</name>
    <name type="common">Lewinella nigricans</name>
    <dbReference type="NCBI Taxonomy" id="1122177"/>
    <lineage>
        <taxon>Bacteria</taxon>
        <taxon>Pseudomonadati</taxon>
        <taxon>Bacteroidota</taxon>
        <taxon>Saprospiria</taxon>
        <taxon>Saprospirales</taxon>
        <taxon>Lewinellaceae</taxon>
        <taxon>Flavilitoribacter</taxon>
    </lineage>
</organism>
<keyword evidence="2" id="KW-1185">Reference proteome</keyword>